<gene>
    <name evidence="2" type="ORF">JRO89_XS04G0127300</name>
</gene>
<protein>
    <submittedName>
        <fullName evidence="2">Uncharacterized protein</fullName>
    </submittedName>
</protein>
<feature type="region of interest" description="Disordered" evidence="1">
    <location>
        <begin position="247"/>
        <end position="266"/>
    </location>
</feature>
<evidence type="ECO:0000313" key="2">
    <source>
        <dbReference type="EMBL" id="KAH7571735.1"/>
    </source>
</evidence>
<proteinExistence type="predicted"/>
<name>A0ABQ8I530_9ROSI</name>
<dbReference type="PANTHER" id="PTHR31541:SF60">
    <property type="entry name" value="TF-B3 DOMAIN-CONTAINING PROTEIN"/>
    <property type="match status" value="1"/>
</dbReference>
<reference evidence="2 3" key="1">
    <citation type="submission" date="2021-02" db="EMBL/GenBank/DDBJ databases">
        <title>Plant Genome Project.</title>
        <authorList>
            <person name="Zhang R.-G."/>
        </authorList>
    </citation>
    <scope>NUCLEOTIDE SEQUENCE [LARGE SCALE GENOMIC DNA]</scope>
    <source>
        <tissue evidence="2">Leaves</tissue>
    </source>
</reference>
<dbReference type="EMBL" id="JAFEMO010000004">
    <property type="protein sequence ID" value="KAH7571735.1"/>
    <property type="molecule type" value="Genomic_DNA"/>
</dbReference>
<dbReference type="PANTHER" id="PTHR31541">
    <property type="entry name" value="B3 DOMAIN PLANT PROTEIN-RELATED"/>
    <property type="match status" value="1"/>
</dbReference>
<organism evidence="2 3">
    <name type="scientific">Xanthoceras sorbifolium</name>
    <dbReference type="NCBI Taxonomy" id="99658"/>
    <lineage>
        <taxon>Eukaryota</taxon>
        <taxon>Viridiplantae</taxon>
        <taxon>Streptophyta</taxon>
        <taxon>Embryophyta</taxon>
        <taxon>Tracheophyta</taxon>
        <taxon>Spermatophyta</taxon>
        <taxon>Magnoliopsida</taxon>
        <taxon>eudicotyledons</taxon>
        <taxon>Gunneridae</taxon>
        <taxon>Pentapetalae</taxon>
        <taxon>rosids</taxon>
        <taxon>malvids</taxon>
        <taxon>Sapindales</taxon>
        <taxon>Sapindaceae</taxon>
        <taxon>Xanthoceroideae</taxon>
        <taxon>Xanthoceras</taxon>
    </lineage>
</organism>
<dbReference type="Proteomes" id="UP000827721">
    <property type="component" value="Unassembled WGS sequence"/>
</dbReference>
<sequence length="266" mass="31142">MKKMSMIDLKLKDDGGSFDLLPKATKKASNGNEDLKLQLLTTRVIEDLVNSQYEKVMERTLLVVRDEEAAFHKEIDGRKFDNLGFNIPKKTRSNKTDFFFSQHTEEEEDDYEEDEVIRVFEDLVNSLYQKTTERALLVFTEEEETFQKDIDGPKFNNLCFNNPKKPRSNKGLCFSQHTEEDNDYENEEIVRKPPLKKQRKTYNLEKKKKNYDDEVGTNHLVELRSHIERIKGSDVVLVMQKKLTTTDMDTHQNRLSVPRGKIGRNS</sequence>
<keyword evidence="3" id="KW-1185">Reference proteome</keyword>
<evidence type="ECO:0000313" key="3">
    <source>
        <dbReference type="Proteomes" id="UP000827721"/>
    </source>
</evidence>
<evidence type="ECO:0000256" key="1">
    <source>
        <dbReference type="SAM" id="MobiDB-lite"/>
    </source>
</evidence>
<comment type="caution">
    <text evidence="2">The sequence shown here is derived from an EMBL/GenBank/DDBJ whole genome shotgun (WGS) entry which is preliminary data.</text>
</comment>
<dbReference type="InterPro" id="IPR005508">
    <property type="entry name" value="At2g31720-like"/>
</dbReference>
<accession>A0ABQ8I530</accession>